<feature type="compositionally biased region" description="Polar residues" evidence="1">
    <location>
        <begin position="204"/>
        <end position="215"/>
    </location>
</feature>
<proteinExistence type="predicted"/>
<feature type="signal peptide" evidence="2">
    <location>
        <begin position="1"/>
        <end position="19"/>
    </location>
</feature>
<evidence type="ECO:0000313" key="4">
    <source>
        <dbReference type="Proteomes" id="UP000295781"/>
    </source>
</evidence>
<keyword evidence="2" id="KW-0732">Signal</keyword>
<dbReference type="Proteomes" id="UP000295781">
    <property type="component" value="Chromosome"/>
</dbReference>
<dbReference type="AlphaFoldDB" id="A0A4P2PUR1"/>
<dbReference type="RefSeq" id="WP_129345699.1">
    <property type="nucleotide sequence ID" value="NZ_CP012670.1"/>
</dbReference>
<protein>
    <recommendedName>
        <fullName evidence="5">Secreted protein</fullName>
    </recommendedName>
</protein>
<gene>
    <name evidence="3" type="ORF">SOCEGT47_009670</name>
</gene>
<feature type="region of interest" description="Disordered" evidence="1">
    <location>
        <begin position="193"/>
        <end position="215"/>
    </location>
</feature>
<evidence type="ECO:0000256" key="2">
    <source>
        <dbReference type="SAM" id="SignalP"/>
    </source>
</evidence>
<evidence type="ECO:0000313" key="3">
    <source>
        <dbReference type="EMBL" id="AUX20495.1"/>
    </source>
</evidence>
<organism evidence="3 4">
    <name type="scientific">Sorangium cellulosum</name>
    <name type="common">Polyangium cellulosum</name>
    <dbReference type="NCBI Taxonomy" id="56"/>
    <lineage>
        <taxon>Bacteria</taxon>
        <taxon>Pseudomonadati</taxon>
        <taxon>Myxococcota</taxon>
        <taxon>Polyangia</taxon>
        <taxon>Polyangiales</taxon>
        <taxon>Polyangiaceae</taxon>
        <taxon>Sorangium</taxon>
    </lineage>
</organism>
<dbReference type="EMBL" id="CP012670">
    <property type="protein sequence ID" value="AUX20495.1"/>
    <property type="molecule type" value="Genomic_DNA"/>
</dbReference>
<reference evidence="3 4" key="1">
    <citation type="submission" date="2015-09" db="EMBL/GenBank/DDBJ databases">
        <title>Sorangium comparison.</title>
        <authorList>
            <person name="Zaburannyi N."/>
            <person name="Bunk B."/>
            <person name="Overmann J."/>
            <person name="Mueller R."/>
        </authorList>
    </citation>
    <scope>NUCLEOTIDE SEQUENCE [LARGE SCALE GENOMIC DNA]</scope>
    <source>
        <strain evidence="3 4">So ceGT47</strain>
    </source>
</reference>
<evidence type="ECO:0008006" key="5">
    <source>
        <dbReference type="Google" id="ProtNLM"/>
    </source>
</evidence>
<accession>A0A4P2PUR1</accession>
<feature type="chain" id="PRO_5020968233" description="Secreted protein" evidence="2">
    <location>
        <begin position="20"/>
        <end position="215"/>
    </location>
</feature>
<name>A0A4P2PUR1_SORCE</name>
<sequence length="215" mass="21672">MSSIHYGTSLLMLVAAAMAGCAVESADLSDGEMGEDIEMVDSSEEALETADGAAIMNPQMGSQQIAGLGAAPVSQGIIQKGFEHPQKGFINPHKGLTNPHKGLISSQAGLVGSQTGLQTGLVGSQTGLQTGLVGSQTGLQTGLVGSQTGLQTGLVGSQTGLVGQGKLGVSQGVGQYGQCPTKKGAPSKFCPSVQKGPSKFCPSCPSQQSPIYPQK</sequence>
<evidence type="ECO:0000256" key="1">
    <source>
        <dbReference type="SAM" id="MobiDB-lite"/>
    </source>
</evidence>
<dbReference type="OrthoDB" id="5540633at2"/>